<dbReference type="SMART" id="SM01152">
    <property type="entry name" value="DUF167"/>
    <property type="match status" value="1"/>
</dbReference>
<dbReference type="STRING" id="56780.SYN_00105"/>
<name>Q2LU55_SYNAS</name>
<evidence type="ECO:0000313" key="4">
    <source>
        <dbReference type="EMBL" id="ABC77617.1"/>
    </source>
</evidence>
<sequence length="118" mass="12806">MFVIPIQERKNGVSFCVHVLPRSAKCALAGAQEGALRIKLTAPPVDGKANDECLEFLAGILGVKKGQMDIISGHTSRRKIVQIMNVPREPLENRLSTLLQDKLSGKDGRKDTASGRKA</sequence>
<dbReference type="KEGG" id="sat:SYN_00105"/>
<dbReference type="AlphaFoldDB" id="Q2LU55"/>
<dbReference type="NCBIfam" id="TIGR00251">
    <property type="entry name" value="DUF167 family protein"/>
    <property type="match status" value="1"/>
</dbReference>
<comment type="similarity">
    <text evidence="1 2">Belongs to the UPF0235 family.</text>
</comment>
<evidence type="ECO:0000256" key="1">
    <source>
        <dbReference type="ARBA" id="ARBA00010364"/>
    </source>
</evidence>
<dbReference type="Pfam" id="PF02594">
    <property type="entry name" value="DUF167"/>
    <property type="match status" value="1"/>
</dbReference>
<protein>
    <recommendedName>
        <fullName evidence="2">UPF0235 protein SYN_00105</fullName>
    </recommendedName>
</protein>
<dbReference type="SUPFAM" id="SSF69786">
    <property type="entry name" value="YggU-like"/>
    <property type="match status" value="1"/>
</dbReference>
<dbReference type="InParanoid" id="Q2LU55"/>
<feature type="region of interest" description="Disordered" evidence="3">
    <location>
        <begin position="97"/>
        <end position="118"/>
    </location>
</feature>
<keyword evidence="5" id="KW-1185">Reference proteome</keyword>
<feature type="compositionally biased region" description="Basic and acidic residues" evidence="3">
    <location>
        <begin position="103"/>
        <end position="118"/>
    </location>
</feature>
<dbReference type="PANTHER" id="PTHR13420">
    <property type="entry name" value="UPF0235 PROTEIN C15ORF40"/>
    <property type="match status" value="1"/>
</dbReference>
<organism evidence="4 5">
    <name type="scientific">Syntrophus aciditrophicus (strain SB)</name>
    <dbReference type="NCBI Taxonomy" id="56780"/>
    <lineage>
        <taxon>Bacteria</taxon>
        <taxon>Pseudomonadati</taxon>
        <taxon>Thermodesulfobacteriota</taxon>
        <taxon>Syntrophia</taxon>
        <taxon>Syntrophales</taxon>
        <taxon>Syntrophaceae</taxon>
        <taxon>Syntrophus</taxon>
    </lineage>
</organism>
<evidence type="ECO:0000313" key="5">
    <source>
        <dbReference type="Proteomes" id="UP000001933"/>
    </source>
</evidence>
<evidence type="ECO:0000256" key="2">
    <source>
        <dbReference type="HAMAP-Rule" id="MF_00634"/>
    </source>
</evidence>
<dbReference type="GO" id="GO:0005737">
    <property type="term" value="C:cytoplasm"/>
    <property type="evidence" value="ECO:0007669"/>
    <property type="project" value="TreeGrafter"/>
</dbReference>
<dbReference type="HAMAP" id="MF_00634">
    <property type="entry name" value="UPF0235"/>
    <property type="match status" value="1"/>
</dbReference>
<accession>Q2LU55</accession>
<dbReference type="InterPro" id="IPR036591">
    <property type="entry name" value="YggU-like_sf"/>
</dbReference>
<dbReference type="eggNOG" id="COG1872">
    <property type="taxonomic scope" value="Bacteria"/>
</dbReference>
<dbReference type="Gene3D" id="3.30.1200.10">
    <property type="entry name" value="YggU-like"/>
    <property type="match status" value="1"/>
</dbReference>
<gene>
    <name evidence="4" type="ORF">SYN_00105</name>
</gene>
<dbReference type="FunCoup" id="Q2LU55">
    <property type="interactions" value="252"/>
</dbReference>
<proteinExistence type="inferred from homology"/>
<dbReference type="Proteomes" id="UP000001933">
    <property type="component" value="Chromosome"/>
</dbReference>
<dbReference type="HOGENOM" id="CLU_130694_6_0_7"/>
<evidence type="ECO:0000256" key="3">
    <source>
        <dbReference type="SAM" id="MobiDB-lite"/>
    </source>
</evidence>
<reference evidence="4 5" key="1">
    <citation type="journal article" date="2007" name="Proc. Natl. Acad. Sci. U.S.A.">
        <title>The genome of Syntrophus aciditrophicus: life at the thermodynamic limit of microbial growth.</title>
        <authorList>
            <person name="McInerney M.J."/>
            <person name="Rohlin L."/>
            <person name="Mouttaki H."/>
            <person name="Kim U."/>
            <person name="Krupp R.S."/>
            <person name="Rios-Hernandez L."/>
            <person name="Sieber J."/>
            <person name="Struchtemeyer C.G."/>
            <person name="Bhattacharyya A."/>
            <person name="Campbell J.W."/>
            <person name="Gunsalus R.P."/>
        </authorList>
    </citation>
    <scope>NUCLEOTIDE SEQUENCE [LARGE SCALE GENOMIC DNA]</scope>
    <source>
        <strain evidence="4 5">SB</strain>
    </source>
</reference>
<dbReference type="EMBL" id="CP000252">
    <property type="protein sequence ID" value="ABC77617.1"/>
    <property type="molecule type" value="Genomic_DNA"/>
</dbReference>
<dbReference type="InterPro" id="IPR003746">
    <property type="entry name" value="DUF167"/>
</dbReference>
<dbReference type="PANTHER" id="PTHR13420:SF7">
    <property type="entry name" value="UPF0235 PROTEIN C15ORF40"/>
    <property type="match status" value="1"/>
</dbReference>